<keyword evidence="3" id="KW-0540">Nuclease</keyword>
<dbReference type="GeneID" id="63651148"/>
<dbReference type="Gene3D" id="3.10.28.10">
    <property type="entry name" value="Homing endonucleases"/>
    <property type="match status" value="2"/>
</dbReference>
<protein>
    <submittedName>
        <fullName evidence="3">LAGLIDADG endonuclease</fullName>
    </submittedName>
</protein>
<organism evidence="3">
    <name type="scientific">Cladobotryum mycophilum</name>
    <dbReference type="NCBI Taxonomy" id="491253"/>
    <lineage>
        <taxon>Eukaryota</taxon>
        <taxon>Fungi</taxon>
        <taxon>Dikarya</taxon>
        <taxon>Ascomycota</taxon>
        <taxon>Pezizomycotina</taxon>
        <taxon>Sordariomycetes</taxon>
        <taxon>Hypocreomycetidae</taxon>
        <taxon>Hypocreales</taxon>
        <taxon>Hypocreaceae</taxon>
        <taxon>Cladobotryum</taxon>
    </lineage>
</organism>
<sequence>MKNNSWKSLNLNLEHNTVKSVNTDIVVWGSNLNSTAGAGRFTKIVKNMVVLTSYQKSVIIGILLSDGNLSSSKSHENPHLTFKQGLKNSYYVWFVYFILAHYCNVYPSLVKSIRTNKVNLALYFRTRGLPCLNELRSLFYIDRVKIVPEDIYNLLTPVALAHLIMGDGSAKEYGLILCTDSYKLTDVVRLMNVLIIRYNLNCRLRFHTPTQPIIYISQHSMPVLRELVKPYMAESMLYKIGL</sequence>
<proteinExistence type="predicted"/>
<gene>
    <name evidence="3" type="primary">orf242</name>
</gene>
<reference evidence="3" key="1">
    <citation type="journal article" date="2020" name="Mitochondrial DNA Part B Resour">
        <title>The complete mitochondrial genome of Cladobotryum mycophilum (Hypocreales: Sordariomycetes).</title>
        <authorList>
            <person name="Chen C."/>
            <person name="Wang J."/>
            <person name="Fu R."/>
            <person name="Chen X."/>
            <person name="Chen X."/>
            <person name="Lu D."/>
        </authorList>
    </citation>
    <scope>NUCLEOTIDE SEQUENCE</scope>
</reference>
<keyword evidence="1" id="KW-0812">Transmembrane</keyword>
<dbReference type="Pfam" id="PF03161">
    <property type="entry name" value="LAGLIDADG_2"/>
    <property type="match status" value="1"/>
</dbReference>
<evidence type="ECO:0000256" key="1">
    <source>
        <dbReference type="SAM" id="Phobius"/>
    </source>
</evidence>
<geneLocation type="mitochondrion" evidence="3"/>
<dbReference type="RefSeq" id="YP_010043427.1">
    <property type="nucleotide sequence ID" value="NC_054243.1"/>
</dbReference>
<keyword evidence="3" id="KW-0496">Mitochondrion</keyword>
<accession>A0A7S8FIQ5</accession>
<dbReference type="SUPFAM" id="SSF55608">
    <property type="entry name" value="Homing endonucleases"/>
    <property type="match status" value="1"/>
</dbReference>
<dbReference type="InterPro" id="IPR004860">
    <property type="entry name" value="LAGLIDADG_dom"/>
</dbReference>
<feature type="transmembrane region" description="Helical" evidence="1">
    <location>
        <begin position="90"/>
        <end position="109"/>
    </location>
</feature>
<keyword evidence="3" id="KW-0378">Hydrolase</keyword>
<feature type="domain" description="Homing endonuclease LAGLIDADG" evidence="2">
    <location>
        <begin position="57"/>
        <end position="223"/>
    </location>
</feature>
<dbReference type="AlphaFoldDB" id="A0A7S8FIQ5"/>
<name>A0A7S8FIQ5_9HYPO</name>
<evidence type="ECO:0000313" key="3">
    <source>
        <dbReference type="EMBL" id="QPD06721.1"/>
    </source>
</evidence>
<evidence type="ECO:0000259" key="2">
    <source>
        <dbReference type="Pfam" id="PF03161"/>
    </source>
</evidence>
<dbReference type="InterPro" id="IPR027434">
    <property type="entry name" value="Homing_endonucl"/>
</dbReference>
<dbReference type="EMBL" id="MT108299">
    <property type="protein sequence ID" value="QPD06721.1"/>
    <property type="molecule type" value="Genomic_DNA"/>
</dbReference>
<keyword evidence="1" id="KW-0472">Membrane</keyword>
<keyword evidence="3" id="KW-0255">Endonuclease</keyword>
<keyword evidence="1" id="KW-1133">Transmembrane helix</keyword>
<dbReference type="GO" id="GO:0004519">
    <property type="term" value="F:endonuclease activity"/>
    <property type="evidence" value="ECO:0007669"/>
    <property type="project" value="UniProtKB-KW"/>
</dbReference>
<feature type="non-terminal residue" evidence="3">
    <location>
        <position position="1"/>
    </location>
</feature>